<dbReference type="OMA" id="WIVIMNE"/>
<dbReference type="STRING" id="47428.A0A284QL60"/>
<gene>
    <name evidence="2" type="ORF">ARMOST_00455</name>
</gene>
<keyword evidence="1" id="KW-0175">Coiled coil</keyword>
<name>A0A284QL60_ARMOS</name>
<organism evidence="2 3">
    <name type="scientific">Armillaria ostoyae</name>
    <name type="common">Armillaria root rot fungus</name>
    <dbReference type="NCBI Taxonomy" id="47428"/>
    <lineage>
        <taxon>Eukaryota</taxon>
        <taxon>Fungi</taxon>
        <taxon>Dikarya</taxon>
        <taxon>Basidiomycota</taxon>
        <taxon>Agaricomycotina</taxon>
        <taxon>Agaricomycetes</taxon>
        <taxon>Agaricomycetidae</taxon>
        <taxon>Agaricales</taxon>
        <taxon>Marasmiineae</taxon>
        <taxon>Physalacriaceae</taxon>
        <taxon>Armillaria</taxon>
    </lineage>
</organism>
<dbReference type="PANTHER" id="PTHR38887">
    <property type="entry name" value="CHROMOSOME 21, WHOLE GENOME SHOTGUN SEQUENCE"/>
    <property type="match status" value="1"/>
</dbReference>
<reference evidence="3" key="1">
    <citation type="journal article" date="2017" name="Nat. Ecol. Evol.">
        <title>Genome expansion and lineage-specific genetic innovations in the forest pathogenic fungi Armillaria.</title>
        <authorList>
            <person name="Sipos G."/>
            <person name="Prasanna A.N."/>
            <person name="Walter M.C."/>
            <person name="O'Connor E."/>
            <person name="Balint B."/>
            <person name="Krizsan K."/>
            <person name="Kiss B."/>
            <person name="Hess J."/>
            <person name="Varga T."/>
            <person name="Slot J."/>
            <person name="Riley R."/>
            <person name="Boka B."/>
            <person name="Rigling D."/>
            <person name="Barry K."/>
            <person name="Lee J."/>
            <person name="Mihaltcheva S."/>
            <person name="LaButti K."/>
            <person name="Lipzen A."/>
            <person name="Waldron R."/>
            <person name="Moloney N.M."/>
            <person name="Sperisen C."/>
            <person name="Kredics L."/>
            <person name="Vagvoelgyi C."/>
            <person name="Patrignani A."/>
            <person name="Fitzpatrick D."/>
            <person name="Nagy I."/>
            <person name="Doyle S."/>
            <person name="Anderson J.B."/>
            <person name="Grigoriev I.V."/>
            <person name="Gueldener U."/>
            <person name="Muensterkoetter M."/>
            <person name="Nagy L.G."/>
        </authorList>
    </citation>
    <scope>NUCLEOTIDE SEQUENCE [LARGE SCALE GENOMIC DNA]</scope>
    <source>
        <strain evidence="3">C18/9</strain>
    </source>
</reference>
<dbReference type="PANTHER" id="PTHR38887:SF1">
    <property type="entry name" value="RAS MODIFICATION PROTEIN ERF4"/>
    <property type="match status" value="1"/>
</dbReference>
<evidence type="ECO:0000313" key="3">
    <source>
        <dbReference type="Proteomes" id="UP000219338"/>
    </source>
</evidence>
<dbReference type="AlphaFoldDB" id="A0A284QL60"/>
<dbReference type="Proteomes" id="UP000219338">
    <property type="component" value="Unassembled WGS sequence"/>
</dbReference>
<evidence type="ECO:0000313" key="2">
    <source>
        <dbReference type="EMBL" id="SJK97204.1"/>
    </source>
</evidence>
<dbReference type="InterPro" id="IPR053221">
    <property type="entry name" value="Burnettramic_acid_biosynth"/>
</dbReference>
<protein>
    <submittedName>
        <fullName evidence="2">Uncharacterized protein</fullName>
    </submittedName>
</protein>
<dbReference type="OrthoDB" id="3068835at2759"/>
<proteinExistence type="predicted"/>
<sequence length="401" mass="45078">MSATPPPPAYSTATGIQLARDADLLIQDFLPASNEYTGPPSGIPLPLCIPQIATNFDSPFSRGYNNVLSEAVDVPQAELLAFIDGLNLAMTASPPLRVVDTAGMIIGLIPYHWTIIAGVAMQTAAQTGMRVLSKTLTDRYLRAANQRLFKPRGLSVRLCTTNAMMRLISNEGGEAPKISMMNKIGRTAGTVLLWLPIPFSSRIVRRISDKPDKIAPSEGPKKNLVLKRRLQAVEGLALPLELDDIPPPQKPEGMMDKMNEYGVKFDKYRNNKKEKKNETRRRELARLEAGGSDLSRLERLQRMRIEHNKRRGGLISGILGPKETRLERRVANADLLEHWGTDKVVWIVIMNEEKDREIEGIEIADSYEDEERIDDNMWNQVMELERNELDEELLMEADQKK</sequence>
<keyword evidence="3" id="KW-1185">Reference proteome</keyword>
<accession>A0A284QL60</accession>
<evidence type="ECO:0000256" key="1">
    <source>
        <dbReference type="SAM" id="Coils"/>
    </source>
</evidence>
<dbReference type="EMBL" id="FUEG01000001">
    <property type="protein sequence ID" value="SJK97204.1"/>
    <property type="molecule type" value="Genomic_DNA"/>
</dbReference>
<feature type="coiled-coil region" evidence="1">
    <location>
        <begin position="258"/>
        <end position="290"/>
    </location>
</feature>